<evidence type="ECO:0000313" key="8">
    <source>
        <dbReference type="Proteomes" id="UP000676336"/>
    </source>
</evidence>
<keyword evidence="1" id="KW-0436">Ligase</keyword>
<keyword evidence="3" id="KW-0067">ATP-binding</keyword>
<keyword evidence="4" id="KW-0648">Protein biosynthesis</keyword>
<dbReference type="Proteomes" id="UP000676336">
    <property type="component" value="Unassembled WGS sequence"/>
</dbReference>
<comment type="caution">
    <text evidence="7">The sequence shown here is derived from an EMBL/GenBank/DDBJ whole genome shotgun (WGS) entry which is preliminary data.</text>
</comment>
<evidence type="ECO:0000313" key="7">
    <source>
        <dbReference type="EMBL" id="CAF4904326.1"/>
    </source>
</evidence>
<dbReference type="EMBL" id="CAJOBI010175091">
    <property type="protein sequence ID" value="CAF4904326.1"/>
    <property type="molecule type" value="Genomic_DNA"/>
</dbReference>
<feature type="non-terminal residue" evidence="7">
    <location>
        <position position="1"/>
    </location>
</feature>
<evidence type="ECO:0000256" key="3">
    <source>
        <dbReference type="ARBA" id="ARBA00022840"/>
    </source>
</evidence>
<dbReference type="GO" id="GO:0006418">
    <property type="term" value="P:tRNA aminoacylation for protein translation"/>
    <property type="evidence" value="ECO:0007669"/>
    <property type="project" value="InterPro"/>
</dbReference>
<dbReference type="SUPFAM" id="SSF47060">
    <property type="entry name" value="S15/NS1 RNA-binding domain"/>
    <property type="match status" value="1"/>
</dbReference>
<evidence type="ECO:0000256" key="1">
    <source>
        <dbReference type="ARBA" id="ARBA00022598"/>
    </source>
</evidence>
<feature type="domain" description="WHEP-TRS" evidence="6">
    <location>
        <begin position="1"/>
        <end position="44"/>
    </location>
</feature>
<name>A0A8S3CMJ5_9BILA</name>
<dbReference type="PROSITE" id="PS51185">
    <property type="entry name" value="WHEP_TRS_2"/>
    <property type="match status" value="1"/>
</dbReference>
<evidence type="ECO:0000256" key="5">
    <source>
        <dbReference type="ARBA" id="ARBA00023146"/>
    </source>
</evidence>
<protein>
    <recommendedName>
        <fullName evidence="6">WHEP-TRS domain-containing protein</fullName>
    </recommendedName>
</protein>
<reference evidence="7" key="1">
    <citation type="submission" date="2021-02" db="EMBL/GenBank/DDBJ databases">
        <authorList>
            <person name="Nowell W R."/>
        </authorList>
    </citation>
    <scope>NUCLEOTIDE SEQUENCE</scope>
</reference>
<gene>
    <name evidence="7" type="ORF">SMN809_LOCUS51903</name>
</gene>
<keyword evidence="2" id="KW-0547">Nucleotide-binding</keyword>
<accession>A0A8S3CMJ5</accession>
<dbReference type="AlphaFoldDB" id="A0A8S3CMJ5"/>
<dbReference type="GO" id="GO:0004812">
    <property type="term" value="F:aminoacyl-tRNA ligase activity"/>
    <property type="evidence" value="ECO:0007669"/>
    <property type="project" value="UniProtKB-KW"/>
</dbReference>
<dbReference type="Gene3D" id="1.10.287.10">
    <property type="entry name" value="S15/NS1, RNA-binding"/>
    <property type="match status" value="1"/>
</dbReference>
<keyword evidence="5" id="KW-0030">Aminoacyl-tRNA synthetase</keyword>
<evidence type="ECO:0000256" key="2">
    <source>
        <dbReference type="ARBA" id="ARBA00022741"/>
    </source>
</evidence>
<organism evidence="7 8">
    <name type="scientific">Rotaria magnacalcarata</name>
    <dbReference type="NCBI Taxonomy" id="392030"/>
    <lineage>
        <taxon>Eukaryota</taxon>
        <taxon>Metazoa</taxon>
        <taxon>Spiralia</taxon>
        <taxon>Gnathifera</taxon>
        <taxon>Rotifera</taxon>
        <taxon>Eurotatoria</taxon>
        <taxon>Bdelloidea</taxon>
        <taxon>Philodinida</taxon>
        <taxon>Philodinidae</taxon>
        <taxon>Rotaria</taxon>
    </lineage>
</organism>
<evidence type="ECO:0000259" key="6">
    <source>
        <dbReference type="PROSITE" id="PS51185"/>
    </source>
</evidence>
<dbReference type="Pfam" id="PF00458">
    <property type="entry name" value="WHEP-TRS"/>
    <property type="match status" value="1"/>
</dbReference>
<proteinExistence type="predicted"/>
<sequence>DLVRKLKAEKAPAEQIKEAVAKLVSLKQELAAHHLAVNGEATTTGGNKLLQCPRVNF</sequence>
<dbReference type="InterPro" id="IPR000738">
    <property type="entry name" value="WHEP-TRS_dom"/>
</dbReference>
<dbReference type="GO" id="GO:0005524">
    <property type="term" value="F:ATP binding"/>
    <property type="evidence" value="ECO:0007669"/>
    <property type="project" value="UniProtKB-KW"/>
</dbReference>
<dbReference type="InterPro" id="IPR009068">
    <property type="entry name" value="uS15_NS1_RNA-bd_sf"/>
</dbReference>
<evidence type="ECO:0000256" key="4">
    <source>
        <dbReference type="ARBA" id="ARBA00022917"/>
    </source>
</evidence>